<feature type="region of interest" description="Disordered" evidence="1">
    <location>
        <begin position="1"/>
        <end position="37"/>
    </location>
</feature>
<organism evidence="2 3">
    <name type="scientific">Sphagnum troendelagicum</name>
    <dbReference type="NCBI Taxonomy" id="128251"/>
    <lineage>
        <taxon>Eukaryota</taxon>
        <taxon>Viridiplantae</taxon>
        <taxon>Streptophyta</taxon>
        <taxon>Embryophyta</taxon>
        <taxon>Bryophyta</taxon>
        <taxon>Sphagnophytina</taxon>
        <taxon>Sphagnopsida</taxon>
        <taxon>Sphagnales</taxon>
        <taxon>Sphagnaceae</taxon>
        <taxon>Sphagnum</taxon>
    </lineage>
</organism>
<protein>
    <submittedName>
        <fullName evidence="2">Uncharacterized protein</fullName>
    </submittedName>
</protein>
<gene>
    <name evidence="2" type="ORF">CSSPTR1EN2_LOCUS1374</name>
</gene>
<reference evidence="2 3" key="1">
    <citation type="submission" date="2024-02" db="EMBL/GenBank/DDBJ databases">
        <authorList>
            <consortium name="ELIXIR-Norway"/>
            <consortium name="Elixir Norway"/>
        </authorList>
    </citation>
    <scope>NUCLEOTIDE SEQUENCE [LARGE SCALE GENOMIC DNA]</scope>
</reference>
<proteinExistence type="predicted"/>
<dbReference type="Proteomes" id="UP001497512">
    <property type="component" value="Chromosome 1"/>
</dbReference>
<evidence type="ECO:0000256" key="1">
    <source>
        <dbReference type="SAM" id="MobiDB-lite"/>
    </source>
</evidence>
<name>A0ABP0TB41_9BRYO</name>
<sequence length="100" mass="11250">MEAALDSVQEAVREAEKNPAEKTGQEFSAKEQSPFPSACERDSLDLSSLNLYCTHQAIFLFTSSLLRGDHSFHICSNDIIQHKTLRTLLYIPHNKGEIKT</sequence>
<feature type="compositionally biased region" description="Basic and acidic residues" evidence="1">
    <location>
        <begin position="11"/>
        <end position="24"/>
    </location>
</feature>
<keyword evidence="3" id="KW-1185">Reference proteome</keyword>
<accession>A0ABP0TB41</accession>
<evidence type="ECO:0000313" key="2">
    <source>
        <dbReference type="EMBL" id="CAK9191405.1"/>
    </source>
</evidence>
<evidence type="ECO:0000313" key="3">
    <source>
        <dbReference type="Proteomes" id="UP001497512"/>
    </source>
</evidence>
<dbReference type="EMBL" id="OZ019893">
    <property type="protein sequence ID" value="CAK9191405.1"/>
    <property type="molecule type" value="Genomic_DNA"/>
</dbReference>